<dbReference type="InterPro" id="IPR003615">
    <property type="entry name" value="HNH_nuc"/>
</dbReference>
<feature type="domain" description="HNH nuclease" evidence="1">
    <location>
        <begin position="112"/>
        <end position="164"/>
    </location>
</feature>
<gene>
    <name evidence="2" type="ORF">LCGC14_2836230</name>
</gene>
<sequence>MNSLVGQRFGRLTILKYVGKYVSLNGNGRHSLWECLCDCGQVKIIQRPALISGATVSCGCYNAENARKLGLSNTTQNNGMYGRCGSLNPRWNAELAEGDRTNRKNVAEVIVWGKAVKARDDYTCQVCQRRGVYLHSHHKIPFAMSKADRYNVTNGITLCKECHTTFHREYGDNYNQDAFDRFKLTHGLIAAA</sequence>
<dbReference type="EMBL" id="LAZR01054153">
    <property type="protein sequence ID" value="KKK79167.1"/>
    <property type="molecule type" value="Genomic_DNA"/>
</dbReference>
<dbReference type="GO" id="GO:0003676">
    <property type="term" value="F:nucleic acid binding"/>
    <property type="evidence" value="ECO:0007669"/>
    <property type="project" value="InterPro"/>
</dbReference>
<dbReference type="GO" id="GO:0004519">
    <property type="term" value="F:endonuclease activity"/>
    <property type="evidence" value="ECO:0007669"/>
    <property type="project" value="InterPro"/>
</dbReference>
<dbReference type="InterPro" id="IPR002711">
    <property type="entry name" value="HNH"/>
</dbReference>
<evidence type="ECO:0000313" key="2">
    <source>
        <dbReference type="EMBL" id="KKK79167.1"/>
    </source>
</evidence>
<organism evidence="2">
    <name type="scientific">marine sediment metagenome</name>
    <dbReference type="NCBI Taxonomy" id="412755"/>
    <lineage>
        <taxon>unclassified sequences</taxon>
        <taxon>metagenomes</taxon>
        <taxon>ecological metagenomes</taxon>
    </lineage>
</organism>
<comment type="caution">
    <text evidence="2">The sequence shown here is derived from an EMBL/GenBank/DDBJ whole genome shotgun (WGS) entry which is preliminary data.</text>
</comment>
<evidence type="ECO:0000259" key="1">
    <source>
        <dbReference type="SMART" id="SM00507"/>
    </source>
</evidence>
<protein>
    <recommendedName>
        <fullName evidence="1">HNH nuclease domain-containing protein</fullName>
    </recommendedName>
</protein>
<dbReference type="Gene3D" id="1.10.30.50">
    <property type="match status" value="1"/>
</dbReference>
<dbReference type="SMART" id="SM00507">
    <property type="entry name" value="HNHc"/>
    <property type="match status" value="1"/>
</dbReference>
<reference evidence="2" key="1">
    <citation type="journal article" date="2015" name="Nature">
        <title>Complex archaea that bridge the gap between prokaryotes and eukaryotes.</title>
        <authorList>
            <person name="Spang A."/>
            <person name="Saw J.H."/>
            <person name="Jorgensen S.L."/>
            <person name="Zaremba-Niedzwiedzka K."/>
            <person name="Martijn J."/>
            <person name="Lind A.E."/>
            <person name="van Eijk R."/>
            <person name="Schleper C."/>
            <person name="Guy L."/>
            <person name="Ettema T.J."/>
        </authorList>
    </citation>
    <scope>NUCLEOTIDE SEQUENCE</scope>
</reference>
<accession>A0A0F8YCI2</accession>
<dbReference type="Pfam" id="PF01844">
    <property type="entry name" value="HNH"/>
    <property type="match status" value="1"/>
</dbReference>
<proteinExistence type="predicted"/>
<name>A0A0F8YCI2_9ZZZZ</name>
<dbReference type="AlphaFoldDB" id="A0A0F8YCI2"/>
<dbReference type="CDD" id="cd00085">
    <property type="entry name" value="HNHc"/>
    <property type="match status" value="1"/>
</dbReference>
<dbReference type="GO" id="GO:0008270">
    <property type="term" value="F:zinc ion binding"/>
    <property type="evidence" value="ECO:0007669"/>
    <property type="project" value="InterPro"/>
</dbReference>